<gene>
    <name evidence="1" type="ORF">L914_10051</name>
</gene>
<sequence>MSIRCRVINLMSIQCRVINLMSIRCPSSEQRFRMINEHIPANALELNWRCGIQ</sequence>
<dbReference type="EMBL" id="KI693249">
    <property type="protein sequence ID" value="ETM44741.1"/>
    <property type="molecule type" value="Genomic_DNA"/>
</dbReference>
<organism evidence="1">
    <name type="scientific">Phytophthora nicotianae</name>
    <name type="common">Potato buckeye rot agent</name>
    <name type="synonym">Phytophthora parasitica</name>
    <dbReference type="NCBI Taxonomy" id="4792"/>
    <lineage>
        <taxon>Eukaryota</taxon>
        <taxon>Sar</taxon>
        <taxon>Stramenopiles</taxon>
        <taxon>Oomycota</taxon>
        <taxon>Peronosporomycetes</taxon>
        <taxon>Peronosporales</taxon>
        <taxon>Peronosporaceae</taxon>
        <taxon>Phytophthora</taxon>
    </lineage>
</organism>
<evidence type="ECO:0000313" key="1">
    <source>
        <dbReference type="EMBL" id="ETM44741.1"/>
    </source>
</evidence>
<protein>
    <submittedName>
        <fullName evidence="1">Uncharacterized protein</fullName>
    </submittedName>
</protein>
<proteinExistence type="predicted"/>
<accession>W2N815</accession>
<reference evidence="1" key="1">
    <citation type="submission" date="2013-11" db="EMBL/GenBank/DDBJ databases">
        <title>The Genome Sequence of Phytophthora parasitica IAC_01/95.</title>
        <authorList>
            <consortium name="The Broad Institute Genomics Platform"/>
            <person name="Russ C."/>
            <person name="Tyler B."/>
            <person name="Panabieres F."/>
            <person name="Shan W."/>
            <person name="Tripathy S."/>
            <person name="Grunwald N."/>
            <person name="Machado M."/>
            <person name="Johnson C.S."/>
            <person name="Arredondo F."/>
            <person name="Hong C."/>
            <person name="Coffey M."/>
            <person name="Young S.K."/>
            <person name="Zeng Q."/>
            <person name="Gargeya S."/>
            <person name="Fitzgerald M."/>
            <person name="Abouelleil A."/>
            <person name="Alvarado L."/>
            <person name="Chapman S.B."/>
            <person name="Gainer-Dewar J."/>
            <person name="Goldberg J."/>
            <person name="Griggs A."/>
            <person name="Gujja S."/>
            <person name="Hansen M."/>
            <person name="Howarth C."/>
            <person name="Imamovic A."/>
            <person name="Ireland A."/>
            <person name="Larimer J."/>
            <person name="McCowan C."/>
            <person name="Murphy C."/>
            <person name="Pearson M."/>
            <person name="Poon T.W."/>
            <person name="Priest M."/>
            <person name="Roberts A."/>
            <person name="Saif S."/>
            <person name="Shea T."/>
            <person name="Sykes S."/>
            <person name="Wortman J."/>
            <person name="Nusbaum C."/>
            <person name="Birren B."/>
        </authorList>
    </citation>
    <scope>NUCLEOTIDE SEQUENCE [LARGE SCALE GENOMIC DNA]</scope>
    <source>
        <strain evidence="1">IAC_01/95</strain>
    </source>
</reference>
<dbReference type="Proteomes" id="UP000054532">
    <property type="component" value="Unassembled WGS sequence"/>
</dbReference>
<dbReference type="VEuPathDB" id="FungiDB:PPTG_21123"/>
<name>W2N815_PHYNI</name>
<dbReference type="AlphaFoldDB" id="W2N815"/>